<evidence type="ECO:0000313" key="10">
    <source>
        <dbReference type="EMBL" id="TCD70749.1"/>
    </source>
</evidence>
<dbReference type="CDD" id="cd11061">
    <property type="entry name" value="CYP67-like"/>
    <property type="match status" value="1"/>
</dbReference>
<keyword evidence="11" id="KW-1185">Reference proteome</keyword>
<dbReference type="Gene3D" id="1.10.630.10">
    <property type="entry name" value="Cytochrome P450"/>
    <property type="match status" value="1"/>
</dbReference>
<feature type="transmembrane region" description="Helical" evidence="9">
    <location>
        <begin position="37"/>
        <end position="55"/>
    </location>
</feature>
<dbReference type="GO" id="GO:0020037">
    <property type="term" value="F:heme binding"/>
    <property type="evidence" value="ECO:0007669"/>
    <property type="project" value="InterPro"/>
</dbReference>
<evidence type="ECO:0000256" key="3">
    <source>
        <dbReference type="ARBA" id="ARBA00010617"/>
    </source>
</evidence>
<dbReference type="PANTHER" id="PTHR24305">
    <property type="entry name" value="CYTOCHROME P450"/>
    <property type="match status" value="1"/>
</dbReference>
<reference evidence="10 11" key="1">
    <citation type="submission" date="2018-11" db="EMBL/GenBank/DDBJ databases">
        <title>Genome assembly of Steccherinum ochraceum LE-BIN_3174, the white-rot fungus of the Steccherinaceae family (The Residual Polyporoid clade, Polyporales, Basidiomycota).</title>
        <authorList>
            <person name="Fedorova T.V."/>
            <person name="Glazunova O.A."/>
            <person name="Landesman E.O."/>
            <person name="Moiseenko K.V."/>
            <person name="Psurtseva N.V."/>
            <person name="Savinova O.S."/>
            <person name="Shakhova N.V."/>
            <person name="Tyazhelova T.V."/>
            <person name="Vasina D.V."/>
        </authorList>
    </citation>
    <scope>NUCLEOTIDE SEQUENCE [LARGE SCALE GENOMIC DNA]</scope>
    <source>
        <strain evidence="10 11">LE-BIN_3174</strain>
    </source>
</reference>
<dbReference type="InterPro" id="IPR050121">
    <property type="entry name" value="Cytochrome_P450_monoxygenase"/>
</dbReference>
<dbReference type="GO" id="GO:0016705">
    <property type="term" value="F:oxidoreductase activity, acting on paired donors, with incorporation or reduction of molecular oxygen"/>
    <property type="evidence" value="ECO:0007669"/>
    <property type="project" value="InterPro"/>
</dbReference>
<dbReference type="Pfam" id="PF00067">
    <property type="entry name" value="p450"/>
    <property type="match status" value="1"/>
</dbReference>
<dbReference type="STRING" id="92696.A0A4R0RXI8"/>
<dbReference type="PANTHER" id="PTHR24305:SF187">
    <property type="entry name" value="P450, PUTATIVE (EUROFUNG)-RELATED"/>
    <property type="match status" value="1"/>
</dbReference>
<comment type="caution">
    <text evidence="10">The sequence shown here is derived from an EMBL/GenBank/DDBJ whole genome shotgun (WGS) entry which is preliminary data.</text>
</comment>
<feature type="binding site" description="axial binding residue" evidence="8">
    <location>
        <position position="496"/>
    </location>
    <ligand>
        <name>heme</name>
        <dbReference type="ChEBI" id="CHEBI:30413"/>
    </ligand>
    <ligandPart>
        <name>Fe</name>
        <dbReference type="ChEBI" id="CHEBI:18248"/>
    </ligandPart>
</feature>
<evidence type="ECO:0000256" key="6">
    <source>
        <dbReference type="ARBA" id="ARBA00023004"/>
    </source>
</evidence>
<name>A0A4R0RXI8_9APHY</name>
<feature type="transmembrane region" description="Helical" evidence="9">
    <location>
        <begin position="61"/>
        <end position="82"/>
    </location>
</feature>
<evidence type="ECO:0000313" key="11">
    <source>
        <dbReference type="Proteomes" id="UP000292702"/>
    </source>
</evidence>
<evidence type="ECO:0000256" key="5">
    <source>
        <dbReference type="ARBA" id="ARBA00023002"/>
    </source>
</evidence>
<dbReference type="InterPro" id="IPR001128">
    <property type="entry name" value="Cyt_P450"/>
</dbReference>
<keyword evidence="8" id="KW-0349">Heme</keyword>
<evidence type="ECO:0000256" key="7">
    <source>
        <dbReference type="ARBA" id="ARBA00023033"/>
    </source>
</evidence>
<evidence type="ECO:0000256" key="2">
    <source>
        <dbReference type="ARBA" id="ARBA00005179"/>
    </source>
</evidence>
<gene>
    <name evidence="10" type="ORF">EIP91_001778</name>
</gene>
<evidence type="ECO:0000256" key="4">
    <source>
        <dbReference type="ARBA" id="ARBA00022723"/>
    </source>
</evidence>
<dbReference type="GO" id="GO:0005506">
    <property type="term" value="F:iron ion binding"/>
    <property type="evidence" value="ECO:0007669"/>
    <property type="project" value="InterPro"/>
</dbReference>
<dbReference type="OrthoDB" id="6692864at2759"/>
<keyword evidence="7" id="KW-0503">Monooxygenase</keyword>
<keyword evidence="9" id="KW-0812">Transmembrane</keyword>
<dbReference type="InterPro" id="IPR036396">
    <property type="entry name" value="Cyt_P450_sf"/>
</dbReference>
<evidence type="ECO:0000256" key="8">
    <source>
        <dbReference type="PIRSR" id="PIRSR602401-1"/>
    </source>
</evidence>
<keyword evidence="4 8" id="KW-0479">Metal-binding</keyword>
<dbReference type="AlphaFoldDB" id="A0A4R0RXI8"/>
<evidence type="ECO:0008006" key="12">
    <source>
        <dbReference type="Google" id="ProtNLM"/>
    </source>
</evidence>
<keyword evidence="6 8" id="KW-0408">Iron</keyword>
<comment type="pathway">
    <text evidence="2">Secondary metabolite biosynthesis.</text>
</comment>
<dbReference type="InterPro" id="IPR002401">
    <property type="entry name" value="Cyt_P450_E_grp-I"/>
</dbReference>
<accession>A0A4R0RXI8</accession>
<dbReference type="GO" id="GO:0004497">
    <property type="term" value="F:monooxygenase activity"/>
    <property type="evidence" value="ECO:0007669"/>
    <property type="project" value="UniProtKB-KW"/>
</dbReference>
<dbReference type="PRINTS" id="PR00463">
    <property type="entry name" value="EP450I"/>
</dbReference>
<dbReference type="PRINTS" id="PR00385">
    <property type="entry name" value="P450"/>
</dbReference>
<comment type="similarity">
    <text evidence="3">Belongs to the cytochrome P450 family.</text>
</comment>
<sequence length="557" mass="62609">MSSVLQHVTVQDALVVQAVCGLLAHLIFKRYEPERPLYVALLVLAAPLVLSLLLVTHLPLISSLVVSFVTYNATLLTSILFYRVGPFHPLARYPGPLLCKVSMIYMAIHTYHGKRHEYIRQLFELYGDVVRTGPNEICIRDPAAIDPLMGPTGLPKGPMWIGRSMDPPSLPLIAQQDTTEHHRRRRPWNRAFNTASLKGYEPVVAARVSQLVEHLKGIKGVTKLTHWLDLYVFDFMSDMAFGGGSETMRGDEDNDKFRYLMDSSMQATVILEVLPWLRKVVHLLPGSARELVMFRKMCFQRATHRVQSGSVTKDLFHYLNNEDGAEEVSPPLMRVVSDAALAVVAGSDTTAAILSITFFFLLRNPDVYAKLKEEVDHYYPPGEDACDTQHYPKMQWLDAALNETLRLYPADLSGSQRMPTPGSGGKLIGPYFVPEGTAVRVHTFSLHRDPRNFSPHTDDFWPERWIIGGSDEKSATTPIVHNTAAFIPFSVGPANCAGKNLAMLEMRMLLCCCIQQLEFELAGDLAQDPGKFERQVRDWFILQKGELLVIVRPRVKV</sequence>
<dbReference type="Proteomes" id="UP000292702">
    <property type="component" value="Unassembled WGS sequence"/>
</dbReference>
<dbReference type="SUPFAM" id="SSF48264">
    <property type="entry name" value="Cytochrome P450"/>
    <property type="match status" value="1"/>
</dbReference>
<proteinExistence type="inferred from homology"/>
<organism evidence="10 11">
    <name type="scientific">Steccherinum ochraceum</name>
    <dbReference type="NCBI Taxonomy" id="92696"/>
    <lineage>
        <taxon>Eukaryota</taxon>
        <taxon>Fungi</taxon>
        <taxon>Dikarya</taxon>
        <taxon>Basidiomycota</taxon>
        <taxon>Agaricomycotina</taxon>
        <taxon>Agaricomycetes</taxon>
        <taxon>Polyporales</taxon>
        <taxon>Steccherinaceae</taxon>
        <taxon>Steccherinum</taxon>
    </lineage>
</organism>
<protein>
    <recommendedName>
        <fullName evidence="12">Cytochrome P450 67</fullName>
    </recommendedName>
</protein>
<comment type="cofactor">
    <cofactor evidence="1 8">
        <name>heme</name>
        <dbReference type="ChEBI" id="CHEBI:30413"/>
    </cofactor>
</comment>
<evidence type="ECO:0000256" key="1">
    <source>
        <dbReference type="ARBA" id="ARBA00001971"/>
    </source>
</evidence>
<keyword evidence="9" id="KW-1133">Transmembrane helix</keyword>
<evidence type="ECO:0000256" key="9">
    <source>
        <dbReference type="SAM" id="Phobius"/>
    </source>
</evidence>
<dbReference type="EMBL" id="RWJN01000015">
    <property type="protein sequence ID" value="TCD70749.1"/>
    <property type="molecule type" value="Genomic_DNA"/>
</dbReference>
<keyword evidence="5" id="KW-0560">Oxidoreductase</keyword>
<keyword evidence="9" id="KW-0472">Membrane</keyword>